<sequence length="205" mass="21263">MRNKGLFVLFVIGSFLLFNTIVSAAPIFFNDRASFNVAAGGGLSFESFENDFAVAETIVFNGFTVSETSGINALGQLRDFPGLVNAITDGTGGLGYDDNDDSIGSFFAFTNAISAFGLDIATNPGSTITIGGSVNYVLPLGNNTPSFWGVIDTAGITSITFDASGGPNVGFDAVSFGQVVPIPAAVWLFGSGLVGLAGLRRKFQK</sequence>
<organism evidence="2 3">
    <name type="scientific">Syntrophus gentianae</name>
    <dbReference type="NCBI Taxonomy" id="43775"/>
    <lineage>
        <taxon>Bacteria</taxon>
        <taxon>Pseudomonadati</taxon>
        <taxon>Thermodesulfobacteriota</taxon>
        <taxon>Syntrophia</taxon>
        <taxon>Syntrophales</taxon>
        <taxon>Syntrophaceae</taxon>
        <taxon>Syntrophus</taxon>
    </lineage>
</organism>
<name>A0A1H7Z646_9BACT</name>
<protein>
    <submittedName>
        <fullName evidence="2">VPLPA-CTERM protein sorting domain-containing protein</fullName>
    </submittedName>
</protein>
<keyword evidence="1" id="KW-1133">Transmembrane helix</keyword>
<dbReference type="RefSeq" id="WP_093884080.1">
    <property type="nucleotide sequence ID" value="NZ_FOBS01000020.1"/>
</dbReference>
<dbReference type="NCBIfam" id="TIGR03370">
    <property type="entry name" value="VPLPA-CTERM"/>
    <property type="match status" value="1"/>
</dbReference>
<dbReference type="Proteomes" id="UP000198744">
    <property type="component" value="Unassembled WGS sequence"/>
</dbReference>
<accession>A0A1H7Z646</accession>
<feature type="transmembrane region" description="Helical" evidence="1">
    <location>
        <begin position="180"/>
        <end position="199"/>
    </location>
</feature>
<proteinExistence type="predicted"/>
<reference evidence="2 3" key="1">
    <citation type="submission" date="2016-10" db="EMBL/GenBank/DDBJ databases">
        <authorList>
            <person name="de Groot N.N."/>
        </authorList>
    </citation>
    <scope>NUCLEOTIDE SEQUENCE [LARGE SCALE GENOMIC DNA]</scope>
    <source>
        <strain evidence="2 3">DSM 8423</strain>
    </source>
</reference>
<evidence type="ECO:0000313" key="2">
    <source>
        <dbReference type="EMBL" id="SEM53673.1"/>
    </source>
</evidence>
<dbReference type="InterPro" id="IPR022472">
    <property type="entry name" value="VPLPA-CTERM"/>
</dbReference>
<keyword evidence="3" id="KW-1185">Reference proteome</keyword>
<dbReference type="AlphaFoldDB" id="A0A1H7Z646"/>
<dbReference type="EMBL" id="FOBS01000020">
    <property type="protein sequence ID" value="SEM53673.1"/>
    <property type="molecule type" value="Genomic_DNA"/>
</dbReference>
<dbReference type="OrthoDB" id="5432804at2"/>
<evidence type="ECO:0000256" key="1">
    <source>
        <dbReference type="SAM" id="Phobius"/>
    </source>
</evidence>
<evidence type="ECO:0000313" key="3">
    <source>
        <dbReference type="Proteomes" id="UP000198744"/>
    </source>
</evidence>
<keyword evidence="1" id="KW-0812">Transmembrane</keyword>
<gene>
    <name evidence="2" type="ORF">SAMN04489760_12050</name>
</gene>
<keyword evidence="1" id="KW-0472">Membrane</keyword>